<organism evidence="1 2">
    <name type="scientific">Leptothoe kymatousa TAU-MAC 1615</name>
    <dbReference type="NCBI Taxonomy" id="2364775"/>
    <lineage>
        <taxon>Bacteria</taxon>
        <taxon>Bacillati</taxon>
        <taxon>Cyanobacteriota</taxon>
        <taxon>Cyanophyceae</taxon>
        <taxon>Nodosilineales</taxon>
        <taxon>Cymatolegaceae</taxon>
        <taxon>Leptothoe</taxon>
        <taxon>Leptothoe kymatousa</taxon>
    </lineage>
</organism>
<evidence type="ECO:0000313" key="2">
    <source>
        <dbReference type="Proteomes" id="UP001196661"/>
    </source>
</evidence>
<comment type="caution">
    <text evidence="1">The sequence shown here is derived from an EMBL/GenBank/DDBJ whole genome shotgun (WGS) entry which is preliminary data.</text>
</comment>
<evidence type="ECO:0008006" key="3">
    <source>
        <dbReference type="Google" id="ProtNLM"/>
    </source>
</evidence>
<dbReference type="Gene3D" id="1.10.10.10">
    <property type="entry name" value="Winged helix-like DNA-binding domain superfamily/Winged helix DNA-binding domain"/>
    <property type="match status" value="1"/>
</dbReference>
<dbReference type="InterPro" id="IPR016032">
    <property type="entry name" value="Sig_transdc_resp-reg_C-effctor"/>
</dbReference>
<accession>A0ABS5Y5Y7</accession>
<dbReference type="Proteomes" id="UP001196661">
    <property type="component" value="Unassembled WGS sequence"/>
</dbReference>
<reference evidence="1 2" key="1">
    <citation type="journal article" date="2021" name="Mar. Drugs">
        <title>Genome Reduction and Secondary Metabolism of the Marine Sponge-Associated Cyanobacterium Leptothoe.</title>
        <authorList>
            <person name="Konstantinou D."/>
            <person name="Popin R.V."/>
            <person name="Fewer D.P."/>
            <person name="Sivonen K."/>
            <person name="Gkelis S."/>
        </authorList>
    </citation>
    <scope>NUCLEOTIDE SEQUENCE [LARGE SCALE GENOMIC DNA]</scope>
    <source>
        <strain evidence="1 2">TAU-MAC 1615</strain>
    </source>
</reference>
<dbReference type="SUPFAM" id="SSF46894">
    <property type="entry name" value="C-terminal effector domain of the bipartite response regulators"/>
    <property type="match status" value="1"/>
</dbReference>
<gene>
    <name evidence="1" type="ORF">IXB28_13720</name>
</gene>
<proteinExistence type="predicted"/>
<dbReference type="InterPro" id="IPR036388">
    <property type="entry name" value="WH-like_DNA-bd_sf"/>
</dbReference>
<sequence>MVLSDLTLPLADLSTGPALDLDLGDFTSSTDDLDLIFERLLGQFFPFRGFILFDGHGKLLRSTTKADEFCLLLHKASPGNAFGAVECQSMETMPEQVETLCGFLQDSRDDYPDCTLQLYDNAFLPGGIRLFLNVEWIDLVDQPDKCILVTIEDLTQIAHHRAVSDAYRYGLTPQETDVWELYLQGLSYRDVGEELLMALNVVKKHMKSIFGKCSIECRCRHLV</sequence>
<keyword evidence="2" id="KW-1185">Reference proteome</keyword>
<evidence type="ECO:0000313" key="1">
    <source>
        <dbReference type="EMBL" id="MBT9313269.1"/>
    </source>
</evidence>
<dbReference type="EMBL" id="JADOER010000012">
    <property type="protein sequence ID" value="MBT9313269.1"/>
    <property type="molecule type" value="Genomic_DNA"/>
</dbReference>
<name>A0ABS5Y5Y7_9CYAN</name>
<dbReference type="RefSeq" id="WP_215619165.1">
    <property type="nucleotide sequence ID" value="NZ_JADOER010000012.1"/>
</dbReference>
<protein>
    <recommendedName>
        <fullName evidence="3">HTH luxR-type domain-containing protein</fullName>
    </recommendedName>
</protein>